<comment type="subcellular location">
    <subcellularLocation>
        <location evidence="1 9">Cell outer membrane</location>
        <topology evidence="1 9">Multi-pass membrane protein</topology>
    </subcellularLocation>
</comment>
<proteinExistence type="inferred from homology"/>
<keyword evidence="6 11" id="KW-0798">TonB box</keyword>
<accession>A0ABP7LL02</accession>
<protein>
    <submittedName>
        <fullName evidence="16">TonB-dependent receptor</fullName>
    </submittedName>
</protein>
<evidence type="ECO:0000256" key="11">
    <source>
        <dbReference type="RuleBase" id="RU003357"/>
    </source>
</evidence>
<evidence type="ECO:0000256" key="4">
    <source>
        <dbReference type="ARBA" id="ARBA00022692"/>
    </source>
</evidence>
<feature type="domain" description="TonB-dependent receptor-like beta-barrel" evidence="14">
    <location>
        <begin position="490"/>
        <end position="1052"/>
    </location>
</feature>
<keyword evidence="17" id="KW-1185">Reference proteome</keyword>
<keyword evidence="2 9" id="KW-0813">Transport</keyword>
<sequence length="1094" mass="115550">MKLDFRQRLLTTTLLVGASMIASPAFAQDAPPATPSPPDNSATPTAPETTTPVEGQTVVPSTSATGENVKGSQDIVITGTRIPQPNLTSASPVTVLSSQEVKLQGTTRTEDLINSLPQSFASQGSNISNGSTGTATVNLRGLGSVRTLVLVNGRRLQPGDPRQGSVADINFIPSSLVKRVDVLTGGASSVYGADAVSGVVNFIMDTNYRGLKIDAQASTFMHNNDASDRILNADVARGYRPPHGMNINGGAQDVSAVFGAGFDDNRGSILAYATYRSQDPVLQATRDYSFCSLAARTAKQGGLGSGTPPRDFNCGGSATSATGTFFTNVGTFQTQGNQFVPGSTPFNFGPYNFYQRPDERYTLGAFAEYEISPGAKPYLEAMFMDDTSNAQIAPSGDFFNTTTLNCDNGALSAQQLSVICGAAVYNPADATNFTGNYLSTFGNLVGQGAIFGKDPDGSGPLKRPLLGFGVVGGVAPATQFTDLNGNTYNQGIAYIGRRNVEGGGRQDHLNHTAYRIVAGVRGDLLRGLSYDAYYQYGTTKLEQVYLNDFSVTRLRRALDIVAVDSTGAVVAPGTAGATAVCRSVTTGEDPNCVPYNIFATGGVTPAALAYLQTPGFQTGQVKEQIANANFTFEGGEYGLQTPWSDRGIGINVGGEYRKESLSTSVDTEFQTGDLAGQGGATLPVSGSFDVRELFTEVQVPIIEHSFIEEFSITGGYRYSDYKVAGNHFSTDTYKISAELAPVRDIRLRASYNRAVRAPNVVELFATQNVALGGTVDPCAGAAPTATAAQCANTGVTAAQYGTITANPANQYNALFGGNTELSPEKADSYTAGLVIQPRWIPGLAFTVDYFNIKIKNLISTIPYQTVINNCLTTGNALTCALIHRAPGNGSLWLSPNGYVDQRTINVGGESTKGFDLNGSYAHKFGGLGTMNVSYVGTILRKLDFDTGINPGTGGQDGVFDCAGLFGNTCGTPNPKYRHKLRLGFTLPNGLGLSGQWRYFSKVDDDVLSNDADLSGAAPAPADAKIPSQSYFDLALTARIGDRYNFRLGANNILDKDPPIVGGEVANAPFGNGNTYPQVYDALGRYIFAGVTIDF</sequence>
<evidence type="ECO:0000256" key="12">
    <source>
        <dbReference type="SAM" id="MobiDB-lite"/>
    </source>
</evidence>
<feature type="short sequence motif" description="TonB C-terminal box" evidence="10">
    <location>
        <begin position="1077"/>
        <end position="1094"/>
    </location>
</feature>
<evidence type="ECO:0000256" key="13">
    <source>
        <dbReference type="SAM" id="SignalP"/>
    </source>
</evidence>
<dbReference type="PROSITE" id="PS01156">
    <property type="entry name" value="TONB_DEPENDENT_REC_2"/>
    <property type="match status" value="1"/>
</dbReference>
<evidence type="ECO:0000256" key="6">
    <source>
        <dbReference type="ARBA" id="ARBA00023077"/>
    </source>
</evidence>
<dbReference type="PROSITE" id="PS52016">
    <property type="entry name" value="TONB_DEPENDENT_REC_3"/>
    <property type="match status" value="1"/>
</dbReference>
<reference evidence="17" key="1">
    <citation type="journal article" date="2019" name="Int. J. Syst. Evol. Microbiol.">
        <title>The Global Catalogue of Microorganisms (GCM) 10K type strain sequencing project: providing services to taxonomists for standard genome sequencing and annotation.</title>
        <authorList>
            <consortium name="The Broad Institute Genomics Platform"/>
            <consortium name="The Broad Institute Genome Sequencing Center for Infectious Disease"/>
            <person name="Wu L."/>
            <person name="Ma J."/>
        </authorList>
    </citation>
    <scope>NUCLEOTIDE SEQUENCE [LARGE SCALE GENOMIC DNA]</scope>
    <source>
        <strain evidence="17">JCM 17543</strain>
    </source>
</reference>
<dbReference type="PANTHER" id="PTHR47234:SF2">
    <property type="entry name" value="TONB-DEPENDENT RECEPTOR"/>
    <property type="match status" value="1"/>
</dbReference>
<feature type="compositionally biased region" description="Low complexity" evidence="12">
    <location>
        <begin position="42"/>
        <end position="52"/>
    </location>
</feature>
<evidence type="ECO:0000259" key="14">
    <source>
        <dbReference type="Pfam" id="PF00593"/>
    </source>
</evidence>
<organism evidence="16 17">
    <name type="scientific">Sphingomonas limnosediminicola</name>
    <dbReference type="NCBI Taxonomy" id="940133"/>
    <lineage>
        <taxon>Bacteria</taxon>
        <taxon>Pseudomonadati</taxon>
        <taxon>Pseudomonadota</taxon>
        <taxon>Alphaproteobacteria</taxon>
        <taxon>Sphingomonadales</taxon>
        <taxon>Sphingomonadaceae</taxon>
        <taxon>Sphingomonas</taxon>
    </lineage>
</organism>
<dbReference type="RefSeq" id="WP_344699772.1">
    <property type="nucleotide sequence ID" value="NZ_BAABBM010000001.1"/>
</dbReference>
<evidence type="ECO:0000313" key="17">
    <source>
        <dbReference type="Proteomes" id="UP001500827"/>
    </source>
</evidence>
<evidence type="ECO:0000256" key="7">
    <source>
        <dbReference type="ARBA" id="ARBA00023136"/>
    </source>
</evidence>
<keyword evidence="5 13" id="KW-0732">Signal</keyword>
<evidence type="ECO:0000256" key="10">
    <source>
        <dbReference type="PROSITE-ProRule" id="PRU10144"/>
    </source>
</evidence>
<feature type="region of interest" description="Disordered" evidence="12">
    <location>
        <begin position="26"/>
        <end position="71"/>
    </location>
</feature>
<dbReference type="Gene3D" id="2.40.170.20">
    <property type="entry name" value="TonB-dependent receptor, beta-barrel domain"/>
    <property type="match status" value="1"/>
</dbReference>
<dbReference type="InterPro" id="IPR037066">
    <property type="entry name" value="Plug_dom_sf"/>
</dbReference>
<keyword evidence="8 9" id="KW-0998">Cell outer membrane</keyword>
<evidence type="ECO:0000256" key="9">
    <source>
        <dbReference type="PROSITE-ProRule" id="PRU01360"/>
    </source>
</evidence>
<dbReference type="InterPro" id="IPR039426">
    <property type="entry name" value="TonB-dep_rcpt-like"/>
</dbReference>
<keyword evidence="4 9" id="KW-0812">Transmembrane</keyword>
<dbReference type="InterPro" id="IPR012910">
    <property type="entry name" value="Plug_dom"/>
</dbReference>
<dbReference type="Pfam" id="PF00593">
    <property type="entry name" value="TonB_dep_Rec_b-barrel"/>
    <property type="match status" value="1"/>
</dbReference>
<dbReference type="InterPro" id="IPR010917">
    <property type="entry name" value="TonB_rcpt_CS"/>
</dbReference>
<dbReference type="Pfam" id="PF07715">
    <property type="entry name" value="Plug"/>
    <property type="match status" value="1"/>
</dbReference>
<comment type="caution">
    <text evidence="16">The sequence shown here is derived from an EMBL/GenBank/DDBJ whole genome shotgun (WGS) entry which is preliminary data.</text>
</comment>
<keyword evidence="3 9" id="KW-1134">Transmembrane beta strand</keyword>
<evidence type="ECO:0000313" key="16">
    <source>
        <dbReference type="EMBL" id="GAA3903159.1"/>
    </source>
</evidence>
<feature type="chain" id="PRO_5046691726" evidence="13">
    <location>
        <begin position="28"/>
        <end position="1094"/>
    </location>
</feature>
<dbReference type="InterPro" id="IPR000531">
    <property type="entry name" value="Beta-barrel_TonB"/>
</dbReference>
<gene>
    <name evidence="16" type="ORF">GCM10022276_22300</name>
</gene>
<dbReference type="InterPro" id="IPR036942">
    <property type="entry name" value="Beta-barrel_TonB_sf"/>
</dbReference>
<dbReference type="Gene3D" id="2.170.130.10">
    <property type="entry name" value="TonB-dependent receptor, plug domain"/>
    <property type="match status" value="1"/>
</dbReference>
<evidence type="ECO:0000256" key="8">
    <source>
        <dbReference type="ARBA" id="ARBA00023237"/>
    </source>
</evidence>
<evidence type="ECO:0000259" key="15">
    <source>
        <dbReference type="Pfam" id="PF07715"/>
    </source>
</evidence>
<dbReference type="EMBL" id="BAABBM010000001">
    <property type="protein sequence ID" value="GAA3903159.1"/>
    <property type="molecule type" value="Genomic_DNA"/>
</dbReference>
<keyword evidence="7 9" id="KW-0472">Membrane</keyword>
<dbReference type="SUPFAM" id="SSF56935">
    <property type="entry name" value="Porins"/>
    <property type="match status" value="1"/>
</dbReference>
<evidence type="ECO:0000256" key="2">
    <source>
        <dbReference type="ARBA" id="ARBA00022448"/>
    </source>
</evidence>
<comment type="similarity">
    <text evidence="9 11">Belongs to the TonB-dependent receptor family.</text>
</comment>
<keyword evidence="16" id="KW-0675">Receptor</keyword>
<feature type="domain" description="TonB-dependent receptor plug" evidence="15">
    <location>
        <begin position="88"/>
        <end position="199"/>
    </location>
</feature>
<name>A0ABP7LL02_9SPHN</name>
<dbReference type="Proteomes" id="UP001500827">
    <property type="component" value="Unassembled WGS sequence"/>
</dbReference>
<evidence type="ECO:0000256" key="5">
    <source>
        <dbReference type="ARBA" id="ARBA00022729"/>
    </source>
</evidence>
<feature type="signal peptide" evidence="13">
    <location>
        <begin position="1"/>
        <end position="27"/>
    </location>
</feature>
<evidence type="ECO:0000256" key="3">
    <source>
        <dbReference type="ARBA" id="ARBA00022452"/>
    </source>
</evidence>
<dbReference type="PANTHER" id="PTHR47234">
    <property type="match status" value="1"/>
</dbReference>
<evidence type="ECO:0000256" key="1">
    <source>
        <dbReference type="ARBA" id="ARBA00004571"/>
    </source>
</evidence>